<organism evidence="1">
    <name type="scientific">Pontimicrobium sp. SW4</name>
    <dbReference type="NCBI Taxonomy" id="3153519"/>
    <lineage>
        <taxon>Bacteria</taxon>
        <taxon>Pseudomonadati</taxon>
        <taxon>Bacteroidota</taxon>
        <taxon>Flavobacteriia</taxon>
        <taxon>Flavobacteriales</taxon>
        <taxon>Flavobacteriaceae</taxon>
        <taxon>Pontimicrobium</taxon>
    </lineage>
</organism>
<proteinExistence type="predicted"/>
<name>A0AAU7BSP3_9FLAO</name>
<accession>A0AAU7BSP3</accession>
<reference evidence="1" key="1">
    <citation type="submission" date="2024-05" db="EMBL/GenBank/DDBJ databases">
        <title>Pontimicrobium maritimus sp. nov., isolated form sea water.</title>
        <authorList>
            <person name="Muhammad N."/>
            <person name="Vuong T.Q."/>
            <person name="Han H.L."/>
            <person name="Kim S.-G."/>
        </authorList>
    </citation>
    <scope>NUCLEOTIDE SEQUENCE</scope>
    <source>
        <strain evidence="1">SW4</strain>
    </source>
</reference>
<dbReference type="AlphaFoldDB" id="A0AAU7BSP3"/>
<protein>
    <submittedName>
        <fullName evidence="1">Uncharacterized protein</fullName>
    </submittedName>
</protein>
<dbReference type="EMBL" id="CP157199">
    <property type="protein sequence ID" value="XBG61096.1"/>
    <property type="molecule type" value="Genomic_DNA"/>
</dbReference>
<sequence length="198" mass="21520">MEISRTMALFMCLSTNIMLCQVGVGTTNPTSELEIQTSNTGIPALEINPQTAPVGTADGQLSVIGDKLYMYDLTRTKWLSIENTTLLYGRGGSRTNEVLRFMGNFGNQNTGALIPMNATIVHISARARGGNTSKDFSLEIRDSVGLVSSTSYNLASREYMNTALNIDIDAGEYLIARIGSAGGNVTDLILTVWLKWRQ</sequence>
<evidence type="ECO:0000313" key="1">
    <source>
        <dbReference type="EMBL" id="XBG61096.1"/>
    </source>
</evidence>
<gene>
    <name evidence="1" type="ORF">ABGB03_14685</name>
</gene>
<dbReference type="RefSeq" id="WP_347923380.1">
    <property type="nucleotide sequence ID" value="NZ_CP157199.1"/>
</dbReference>